<dbReference type="Proteomes" id="UP000193920">
    <property type="component" value="Unassembled WGS sequence"/>
</dbReference>
<dbReference type="Pfam" id="PF07004">
    <property type="entry name" value="SHIPPO-rpt"/>
    <property type="match status" value="2"/>
</dbReference>
<dbReference type="InterPro" id="IPR010736">
    <property type="entry name" value="SHIPPO-rpt"/>
</dbReference>
<evidence type="ECO:0000256" key="1">
    <source>
        <dbReference type="SAM" id="MobiDB-lite"/>
    </source>
</evidence>
<dbReference type="InterPro" id="IPR051291">
    <property type="entry name" value="CIMAP"/>
</dbReference>
<sequence length="523" mass="59597">MSTKQQYNERNNNEDNKLSNQMSNQSVKDIKLDESEMINTNSDEVNDKNSSYEYETNNKTQNKHKMKKPLYTYTKREISGYRTGMGEYVPTNHTLPLTNLAIPTPGPSDYYHDLDKSGNEYTILGRPREKVNDTSPGPAIVNTRLKEKYPYWTIGKKLHYPKNPYDNGVPGPYYSLPDIQFDGQKATLKSRHYLKGEIYPSPSDYNCRKEKPDGPMYSFGRKYDKTIQDNPGTGKYNVLYNYLSTMKQYPIYSFHSKPGIGLFDKKAVDNGTPGANKYDIKIQPSNIYASIKGKYKDYKGNGVPAPNNFEIPSTIISQKNFSFTGKPLNEFESKANDPGPVNYSPNYDEVLKKSPTYSFGKAVRSNELTISRKPGPIHNVTYENISCNTEPKITIKGKPKVKIPKTPGPSDYFKDIMNIPIKLEKVRRTPKIQKYFGSGRKESKKVPPTPGPASYDISKILKYNSSPNYTMGKKLNEKNNTCHTEFNYTISEKPKDGIKFKGRMSNYVLTYPSNRVNTIKSKI</sequence>
<dbReference type="PANTHER" id="PTHR21580">
    <property type="entry name" value="SHIPPO-1-RELATED"/>
    <property type="match status" value="1"/>
</dbReference>
<organism evidence="2 3">
    <name type="scientific">Neocallimastix californiae</name>
    <dbReference type="NCBI Taxonomy" id="1754190"/>
    <lineage>
        <taxon>Eukaryota</taxon>
        <taxon>Fungi</taxon>
        <taxon>Fungi incertae sedis</taxon>
        <taxon>Chytridiomycota</taxon>
        <taxon>Chytridiomycota incertae sedis</taxon>
        <taxon>Neocallimastigomycetes</taxon>
        <taxon>Neocallimastigales</taxon>
        <taxon>Neocallimastigaceae</taxon>
        <taxon>Neocallimastix</taxon>
    </lineage>
</organism>
<gene>
    <name evidence="2" type="ORF">LY90DRAFT_671962</name>
</gene>
<reference evidence="2 3" key="1">
    <citation type="submission" date="2016-08" db="EMBL/GenBank/DDBJ databases">
        <title>A Parts List for Fungal Cellulosomes Revealed by Comparative Genomics.</title>
        <authorList>
            <consortium name="DOE Joint Genome Institute"/>
            <person name="Haitjema C.H."/>
            <person name="Gilmore S.P."/>
            <person name="Henske J.K."/>
            <person name="Solomon K.V."/>
            <person name="De Groot R."/>
            <person name="Kuo A."/>
            <person name="Mondo S.J."/>
            <person name="Salamov A.A."/>
            <person name="Labutti K."/>
            <person name="Zhao Z."/>
            <person name="Chiniquy J."/>
            <person name="Barry K."/>
            <person name="Brewer H.M."/>
            <person name="Purvine S.O."/>
            <person name="Wright A.T."/>
            <person name="Boxma B."/>
            <person name="Van Alen T."/>
            <person name="Hackstein J.H."/>
            <person name="Baker S.E."/>
            <person name="Grigoriev I.V."/>
            <person name="O'Malley M.A."/>
        </authorList>
    </citation>
    <scope>NUCLEOTIDE SEQUENCE [LARGE SCALE GENOMIC DNA]</scope>
    <source>
        <strain evidence="2 3">G1</strain>
    </source>
</reference>
<feature type="compositionally biased region" description="Polar residues" evidence="1">
    <location>
        <begin position="1"/>
        <end position="10"/>
    </location>
</feature>
<dbReference type="AlphaFoldDB" id="A0A1Y2C4F1"/>
<evidence type="ECO:0000313" key="2">
    <source>
        <dbReference type="EMBL" id="ORY41767.1"/>
    </source>
</evidence>
<name>A0A1Y2C4F1_9FUNG</name>
<accession>A0A1Y2C4F1</accession>
<comment type="caution">
    <text evidence="2">The sequence shown here is derived from an EMBL/GenBank/DDBJ whole genome shotgun (WGS) entry which is preliminary data.</text>
</comment>
<evidence type="ECO:0000313" key="3">
    <source>
        <dbReference type="Proteomes" id="UP000193920"/>
    </source>
</evidence>
<feature type="compositionally biased region" description="Polar residues" evidence="1">
    <location>
        <begin position="18"/>
        <end position="27"/>
    </location>
</feature>
<feature type="region of interest" description="Disordered" evidence="1">
    <location>
        <begin position="1"/>
        <end position="65"/>
    </location>
</feature>
<dbReference type="PANTHER" id="PTHR21580:SF28">
    <property type="entry name" value="BOREALIN N-TERMINAL DOMAIN-CONTAINING PROTEIN-RELATED"/>
    <property type="match status" value="1"/>
</dbReference>
<protein>
    <submittedName>
        <fullName evidence="2">Uncharacterized protein</fullName>
    </submittedName>
</protein>
<proteinExistence type="predicted"/>
<keyword evidence="3" id="KW-1185">Reference proteome</keyword>
<feature type="compositionally biased region" description="Polar residues" evidence="1">
    <location>
        <begin position="37"/>
        <end position="60"/>
    </location>
</feature>
<dbReference type="EMBL" id="MCOG01000122">
    <property type="protein sequence ID" value="ORY41767.1"/>
    <property type="molecule type" value="Genomic_DNA"/>
</dbReference>
<dbReference type="OrthoDB" id="429991at2759"/>